<name>A0A9P4IRJ1_9PEZI</name>
<feature type="domain" description="Formyl transferase N-terminal" evidence="10">
    <location>
        <begin position="6"/>
        <end position="206"/>
    </location>
</feature>
<evidence type="ECO:0000256" key="9">
    <source>
        <dbReference type="ARBA" id="ARBA00047664"/>
    </source>
</evidence>
<evidence type="ECO:0000259" key="10">
    <source>
        <dbReference type="Pfam" id="PF00551"/>
    </source>
</evidence>
<comment type="caution">
    <text evidence="11">The sequence shown here is derived from an EMBL/GenBank/DDBJ whole genome shotgun (WGS) entry which is preliminary data.</text>
</comment>
<dbReference type="EMBL" id="ML978121">
    <property type="protein sequence ID" value="KAF2104070.1"/>
    <property type="molecule type" value="Genomic_DNA"/>
</dbReference>
<evidence type="ECO:0000256" key="8">
    <source>
        <dbReference type="ARBA" id="ARBA00041682"/>
    </source>
</evidence>
<keyword evidence="4" id="KW-0808">Transferase</keyword>
<evidence type="ECO:0000256" key="2">
    <source>
        <dbReference type="ARBA" id="ARBA00012254"/>
    </source>
</evidence>
<dbReference type="GO" id="GO:0006189">
    <property type="term" value="P:'de novo' IMP biosynthetic process"/>
    <property type="evidence" value="ECO:0007669"/>
    <property type="project" value="InterPro"/>
</dbReference>
<dbReference type="EC" id="2.1.2.2" evidence="2"/>
<comment type="catalytic activity">
    <reaction evidence="9">
        <text>N(1)-(5-phospho-beta-D-ribosyl)glycinamide + (6R)-10-formyltetrahydrofolate = N(2)-formyl-N(1)-(5-phospho-beta-D-ribosyl)glycinamide + (6S)-5,6,7,8-tetrahydrofolate + H(+)</text>
        <dbReference type="Rhea" id="RHEA:15053"/>
        <dbReference type="ChEBI" id="CHEBI:15378"/>
        <dbReference type="ChEBI" id="CHEBI:57453"/>
        <dbReference type="ChEBI" id="CHEBI:143788"/>
        <dbReference type="ChEBI" id="CHEBI:147286"/>
        <dbReference type="ChEBI" id="CHEBI:195366"/>
        <dbReference type="EC" id="2.1.2.2"/>
    </reaction>
</comment>
<organism evidence="11 12">
    <name type="scientific">Rhizodiscina lignyota</name>
    <dbReference type="NCBI Taxonomy" id="1504668"/>
    <lineage>
        <taxon>Eukaryota</taxon>
        <taxon>Fungi</taxon>
        <taxon>Dikarya</taxon>
        <taxon>Ascomycota</taxon>
        <taxon>Pezizomycotina</taxon>
        <taxon>Dothideomycetes</taxon>
        <taxon>Pleosporomycetidae</taxon>
        <taxon>Aulographales</taxon>
        <taxon>Rhizodiscinaceae</taxon>
        <taxon>Rhizodiscina</taxon>
    </lineage>
</organism>
<dbReference type="NCBIfam" id="TIGR00639">
    <property type="entry name" value="PurN"/>
    <property type="match status" value="1"/>
</dbReference>
<evidence type="ECO:0000256" key="1">
    <source>
        <dbReference type="ARBA" id="ARBA00005054"/>
    </source>
</evidence>
<accession>A0A9P4IRJ1</accession>
<gene>
    <name evidence="11" type="ORF">NA57DRAFT_50915</name>
</gene>
<dbReference type="InterPro" id="IPR002376">
    <property type="entry name" value="Formyl_transf_N"/>
</dbReference>
<dbReference type="AlphaFoldDB" id="A0A9P4IRJ1"/>
<evidence type="ECO:0000256" key="3">
    <source>
        <dbReference type="ARBA" id="ARBA00022076"/>
    </source>
</evidence>
<dbReference type="GO" id="GO:0004644">
    <property type="term" value="F:phosphoribosylglycinamide formyltransferase activity"/>
    <property type="evidence" value="ECO:0007669"/>
    <property type="project" value="UniProtKB-EC"/>
</dbReference>
<dbReference type="Gene3D" id="3.40.50.170">
    <property type="entry name" value="Formyl transferase, N-terminal domain"/>
    <property type="match status" value="1"/>
</dbReference>
<evidence type="ECO:0000313" key="12">
    <source>
        <dbReference type="Proteomes" id="UP000799772"/>
    </source>
</evidence>
<dbReference type="PANTHER" id="PTHR43369:SF2">
    <property type="entry name" value="PHOSPHORIBOSYLGLYCINAMIDE FORMYLTRANSFERASE"/>
    <property type="match status" value="1"/>
</dbReference>
<evidence type="ECO:0000256" key="6">
    <source>
        <dbReference type="ARBA" id="ARBA00038440"/>
    </source>
</evidence>
<dbReference type="GO" id="GO:0005737">
    <property type="term" value="C:cytoplasm"/>
    <property type="evidence" value="ECO:0007669"/>
    <property type="project" value="TreeGrafter"/>
</dbReference>
<keyword evidence="5" id="KW-0658">Purine biosynthesis</keyword>
<dbReference type="InterPro" id="IPR004607">
    <property type="entry name" value="GART"/>
</dbReference>
<protein>
    <recommendedName>
        <fullName evidence="3">Phosphoribosylglycinamide formyltransferase</fullName>
        <ecNumber evidence="2">2.1.2.2</ecNumber>
    </recommendedName>
    <alternativeName>
        <fullName evidence="8">5'-phosphoribosylglycinamide transformylase</fullName>
    </alternativeName>
    <alternativeName>
        <fullName evidence="7">GAR transformylase</fullName>
    </alternativeName>
</protein>
<evidence type="ECO:0000256" key="7">
    <source>
        <dbReference type="ARBA" id="ARBA00041324"/>
    </source>
</evidence>
<dbReference type="Pfam" id="PF00551">
    <property type="entry name" value="Formyl_trans_N"/>
    <property type="match status" value="1"/>
</dbReference>
<evidence type="ECO:0000256" key="4">
    <source>
        <dbReference type="ARBA" id="ARBA00022679"/>
    </source>
</evidence>
<dbReference type="FunFam" id="3.40.50.170:FF:000009">
    <property type="entry name" value="Phosphoribosylglycinamide formyltransferase (Eurofung)"/>
    <property type="match status" value="1"/>
</dbReference>
<sequence>MEQPTRVTILISGSGTNLQALIDAQQSSKYVEPVSIVRVISNRRAAYGLERAKKVGISTEYHNLKAYKDRHPADDTGVAAARTEYDRDLAALILKDKPDLVVCAGWMHIFSDECLKPLEEKGVWVINLHPALPGQFNGANAIQRAHEKFMDGGLEKTGVMIHKVIRAVDEGEPLLVREIDLEHPRDDDLEALEQRIHETEWKAIVEGTNLAIERLWTERAGKT</sequence>
<dbReference type="InterPro" id="IPR036477">
    <property type="entry name" value="Formyl_transf_N_sf"/>
</dbReference>
<evidence type="ECO:0000256" key="5">
    <source>
        <dbReference type="ARBA" id="ARBA00022755"/>
    </source>
</evidence>
<dbReference type="OrthoDB" id="5575075at2759"/>
<dbReference type="PANTHER" id="PTHR43369">
    <property type="entry name" value="PHOSPHORIBOSYLGLYCINAMIDE FORMYLTRANSFERASE"/>
    <property type="match status" value="1"/>
</dbReference>
<keyword evidence="12" id="KW-1185">Reference proteome</keyword>
<dbReference type="SUPFAM" id="SSF53328">
    <property type="entry name" value="Formyltransferase"/>
    <property type="match status" value="1"/>
</dbReference>
<reference evidence="11" key="1">
    <citation type="journal article" date="2020" name="Stud. Mycol.">
        <title>101 Dothideomycetes genomes: a test case for predicting lifestyles and emergence of pathogens.</title>
        <authorList>
            <person name="Haridas S."/>
            <person name="Albert R."/>
            <person name="Binder M."/>
            <person name="Bloem J."/>
            <person name="Labutti K."/>
            <person name="Salamov A."/>
            <person name="Andreopoulos B."/>
            <person name="Baker S."/>
            <person name="Barry K."/>
            <person name="Bills G."/>
            <person name="Bluhm B."/>
            <person name="Cannon C."/>
            <person name="Castanera R."/>
            <person name="Culley D."/>
            <person name="Daum C."/>
            <person name="Ezra D."/>
            <person name="Gonzalez J."/>
            <person name="Henrissat B."/>
            <person name="Kuo A."/>
            <person name="Liang C."/>
            <person name="Lipzen A."/>
            <person name="Lutzoni F."/>
            <person name="Magnuson J."/>
            <person name="Mondo S."/>
            <person name="Nolan M."/>
            <person name="Ohm R."/>
            <person name="Pangilinan J."/>
            <person name="Park H.-J."/>
            <person name="Ramirez L."/>
            <person name="Alfaro M."/>
            <person name="Sun H."/>
            <person name="Tritt A."/>
            <person name="Yoshinaga Y."/>
            <person name="Zwiers L.-H."/>
            <person name="Turgeon B."/>
            <person name="Goodwin S."/>
            <person name="Spatafora J."/>
            <person name="Crous P."/>
            <person name="Grigoriev I."/>
        </authorList>
    </citation>
    <scope>NUCLEOTIDE SEQUENCE</scope>
    <source>
        <strain evidence="11">CBS 133067</strain>
    </source>
</reference>
<comment type="similarity">
    <text evidence="6">Belongs to the GART family.</text>
</comment>
<evidence type="ECO:0000313" key="11">
    <source>
        <dbReference type="EMBL" id="KAF2104070.1"/>
    </source>
</evidence>
<comment type="pathway">
    <text evidence="1">Purine metabolism; IMP biosynthesis via de novo pathway; N(2)-formyl-N(1)-(5-phospho-D-ribosyl)glycinamide from N(1)-(5-phospho-D-ribosyl)glycinamide (10-formyl THF route): step 1/1.</text>
</comment>
<proteinExistence type="inferred from homology"/>
<dbReference type="Proteomes" id="UP000799772">
    <property type="component" value="Unassembled WGS sequence"/>
</dbReference>